<keyword evidence="2 5" id="KW-0067">ATP-binding</keyword>
<dbReference type="InterPro" id="IPR003439">
    <property type="entry name" value="ABC_transporter-like_ATP-bd"/>
</dbReference>
<name>A0A4Y6U9S5_9PROT</name>
<feature type="domain" description="ABC transporter" evidence="4">
    <location>
        <begin position="6"/>
        <end position="215"/>
    </location>
</feature>
<sequence>MAAPLLQMSNLSYTLGGKPLLQDASLSLEAGERICLVGHNGSGKSTLMRLAAGLLAPDGGTRFIQPGVKVRYLAQEPDLADHATVGAAVTEGLPPEQHHRARSYLAEIGLEEGLPTAGLSGGERRKTALVQALAADPDILLLDEPTNHIDLETIAWLEGELARSQKAMAIISHDRRFLENLCQSVLWLDRGRTRKLEAGFAQFEAWRDEQLAQDELAAHKLARKIAAEEDWLRYGVTARRKRNVKRLADLGNLRAAQQELKSAKRGSLAMEASSADNTSRILLDAQDVSFRYPGQGEDIIRNLNFRLLKGDRVGVCGPNGAGKSTLLKLLTGRLPAEGPGFAGTIKRSPTMAMVTLDQERATLDPSRSVAETLTDGSGDMVTVGGLKRHVIGYMKDFLFRPEQAKTPVSSLSGGERGRLALAVALAKPSNLLILDEPTNDLDLETLDLLQDLLADYPGTVLLVSHDRDFLDRLATSVLAAEGGGLWREYPGGWSDMKRQQRAGAKAATRATPNAQASQGGRGAKAPAPGHAKADQIKGEGPAKLGYAQRLELEGLSKALEKTAKDIAVCRKALEDPELYSANPKRFEKITTLLGELEEKQSAQEERWLELEMLKES</sequence>
<dbReference type="CDD" id="cd03221">
    <property type="entry name" value="ABCF_EF-3"/>
    <property type="match status" value="2"/>
</dbReference>
<dbReference type="KEGG" id="swf:E3E12_08495"/>
<dbReference type="GO" id="GO:0016887">
    <property type="term" value="F:ATP hydrolysis activity"/>
    <property type="evidence" value="ECO:0007669"/>
    <property type="project" value="InterPro"/>
</dbReference>
<feature type="region of interest" description="Disordered" evidence="3">
    <location>
        <begin position="497"/>
        <end position="540"/>
    </location>
</feature>
<evidence type="ECO:0000259" key="4">
    <source>
        <dbReference type="PROSITE" id="PS50893"/>
    </source>
</evidence>
<accession>A0A4Y6U9S5</accession>
<dbReference type="InterPro" id="IPR037118">
    <property type="entry name" value="Val-tRNA_synth_C_sf"/>
</dbReference>
<dbReference type="AlphaFoldDB" id="A0A4Y6U9S5"/>
<dbReference type="Gene3D" id="1.10.287.380">
    <property type="entry name" value="Valyl-tRNA synthetase, C-terminal domain"/>
    <property type="match status" value="1"/>
</dbReference>
<dbReference type="EMBL" id="CP038231">
    <property type="protein sequence ID" value="QDH14219.1"/>
    <property type="molecule type" value="Genomic_DNA"/>
</dbReference>
<dbReference type="SMART" id="SM00382">
    <property type="entry name" value="AAA"/>
    <property type="match status" value="2"/>
</dbReference>
<dbReference type="GO" id="GO:0005524">
    <property type="term" value="F:ATP binding"/>
    <property type="evidence" value="ECO:0007669"/>
    <property type="project" value="UniProtKB-KW"/>
</dbReference>
<reference evidence="5 6" key="1">
    <citation type="submission" date="2019-03" db="EMBL/GenBank/DDBJ databases">
        <title>The complete genome sequence of Swingsia_sp. F3b2 LMG30590(T).</title>
        <authorList>
            <person name="Chua K.-O."/>
            <person name="Chan K.-G."/>
            <person name="See-Too W.-S."/>
        </authorList>
    </citation>
    <scope>NUCLEOTIDE SEQUENCE [LARGE SCALE GENOMIC DNA]</scope>
    <source>
        <strain evidence="5 6">F3b2</strain>
    </source>
</reference>
<feature type="domain" description="ABC transporter" evidence="4">
    <location>
        <begin position="283"/>
        <end position="507"/>
    </location>
</feature>
<dbReference type="PANTHER" id="PTHR42855">
    <property type="entry name" value="ABC TRANSPORTER ATP-BINDING SUBUNIT"/>
    <property type="match status" value="1"/>
</dbReference>
<evidence type="ECO:0000313" key="5">
    <source>
        <dbReference type="EMBL" id="QDH14219.1"/>
    </source>
</evidence>
<evidence type="ECO:0000313" key="6">
    <source>
        <dbReference type="Proteomes" id="UP000318709"/>
    </source>
</evidence>
<dbReference type="InterPro" id="IPR027417">
    <property type="entry name" value="P-loop_NTPase"/>
</dbReference>
<dbReference type="PROSITE" id="PS50893">
    <property type="entry name" value="ABC_TRANSPORTER_2"/>
    <property type="match status" value="2"/>
</dbReference>
<dbReference type="InterPro" id="IPR032524">
    <property type="entry name" value="ABC_tran_C"/>
</dbReference>
<dbReference type="SUPFAM" id="SSF52540">
    <property type="entry name" value="P-loop containing nucleoside triphosphate hydrolases"/>
    <property type="match status" value="2"/>
</dbReference>
<evidence type="ECO:0000256" key="2">
    <source>
        <dbReference type="ARBA" id="ARBA00022840"/>
    </source>
</evidence>
<keyword evidence="1" id="KW-0547">Nucleotide-binding</keyword>
<keyword evidence="6" id="KW-1185">Reference proteome</keyword>
<dbReference type="OrthoDB" id="9762369at2"/>
<protein>
    <submittedName>
        <fullName evidence="5">ABC-F family ATP-binding cassette domain-containing protein</fullName>
    </submittedName>
</protein>
<dbReference type="PANTHER" id="PTHR42855:SF1">
    <property type="entry name" value="ABC TRANSPORTER DOMAIN-CONTAINING PROTEIN"/>
    <property type="match status" value="1"/>
</dbReference>
<dbReference type="InterPro" id="IPR051309">
    <property type="entry name" value="ABCF_ATPase"/>
</dbReference>
<dbReference type="Pfam" id="PF00005">
    <property type="entry name" value="ABC_tran"/>
    <property type="match status" value="2"/>
</dbReference>
<dbReference type="GO" id="GO:0003677">
    <property type="term" value="F:DNA binding"/>
    <property type="evidence" value="ECO:0007669"/>
    <property type="project" value="InterPro"/>
</dbReference>
<proteinExistence type="predicted"/>
<gene>
    <name evidence="5" type="ORF">E3E12_08495</name>
</gene>
<evidence type="ECO:0000256" key="3">
    <source>
        <dbReference type="SAM" id="MobiDB-lite"/>
    </source>
</evidence>
<organism evidence="5 6">
    <name type="scientific">Formicincola oecophyllae</name>
    <dbReference type="NCBI Taxonomy" id="2558361"/>
    <lineage>
        <taxon>Bacteria</taxon>
        <taxon>Pseudomonadati</taxon>
        <taxon>Pseudomonadota</taxon>
        <taxon>Alphaproteobacteria</taxon>
        <taxon>Acetobacterales</taxon>
        <taxon>Acetobacteraceae</taxon>
        <taxon>Formicincola</taxon>
    </lineage>
</organism>
<evidence type="ECO:0000256" key="1">
    <source>
        <dbReference type="ARBA" id="ARBA00022741"/>
    </source>
</evidence>
<dbReference type="RefSeq" id="WP_141443923.1">
    <property type="nucleotide sequence ID" value="NZ_CP038231.1"/>
</dbReference>
<dbReference type="InterPro" id="IPR003593">
    <property type="entry name" value="AAA+_ATPase"/>
</dbReference>
<dbReference type="Proteomes" id="UP000318709">
    <property type="component" value="Chromosome"/>
</dbReference>
<dbReference type="Pfam" id="PF16326">
    <property type="entry name" value="ABC_tran_CTD"/>
    <property type="match status" value="1"/>
</dbReference>
<dbReference type="Gene3D" id="3.40.50.300">
    <property type="entry name" value="P-loop containing nucleotide triphosphate hydrolases"/>
    <property type="match status" value="2"/>
</dbReference>